<dbReference type="GO" id="GO:0003676">
    <property type="term" value="F:nucleic acid binding"/>
    <property type="evidence" value="ECO:0007669"/>
    <property type="project" value="InterPro"/>
</dbReference>
<keyword evidence="2" id="KW-1185">Reference proteome</keyword>
<accession>A0A8X6XK69</accession>
<reference evidence="1" key="1">
    <citation type="submission" date="2020-08" db="EMBL/GenBank/DDBJ databases">
        <title>Multicomponent nature underlies the extraordinary mechanical properties of spider dragline silk.</title>
        <authorList>
            <person name="Kono N."/>
            <person name="Nakamura H."/>
            <person name="Mori M."/>
            <person name="Yoshida Y."/>
            <person name="Ohtoshi R."/>
            <person name="Malay A.D."/>
            <person name="Moran D.A.P."/>
            <person name="Tomita M."/>
            <person name="Numata K."/>
            <person name="Arakawa K."/>
        </authorList>
    </citation>
    <scope>NUCLEOTIDE SEQUENCE</scope>
</reference>
<dbReference type="AlphaFoldDB" id="A0A8X6XK69"/>
<gene>
    <name evidence="1" type="ORF">TNIN_89961</name>
</gene>
<name>A0A8X6XK69_9ARAC</name>
<dbReference type="Proteomes" id="UP000886998">
    <property type="component" value="Unassembled WGS sequence"/>
</dbReference>
<organism evidence="1 2">
    <name type="scientific">Trichonephila inaurata madagascariensis</name>
    <dbReference type="NCBI Taxonomy" id="2747483"/>
    <lineage>
        <taxon>Eukaryota</taxon>
        <taxon>Metazoa</taxon>
        <taxon>Ecdysozoa</taxon>
        <taxon>Arthropoda</taxon>
        <taxon>Chelicerata</taxon>
        <taxon>Arachnida</taxon>
        <taxon>Araneae</taxon>
        <taxon>Araneomorphae</taxon>
        <taxon>Entelegynae</taxon>
        <taxon>Araneoidea</taxon>
        <taxon>Nephilidae</taxon>
        <taxon>Trichonephila</taxon>
        <taxon>Trichonephila inaurata</taxon>
    </lineage>
</organism>
<sequence length="89" mass="10389">MVSFSVTCYTSKMVWNWLEERDEDFKVLHRPPILPNLNPIELWNQLECLVCSHYGHITLHPVAERDAVCLNSIYQRQPSVNLSTHLLVV</sequence>
<dbReference type="Gene3D" id="3.30.420.10">
    <property type="entry name" value="Ribonuclease H-like superfamily/Ribonuclease H"/>
    <property type="match status" value="1"/>
</dbReference>
<comment type="caution">
    <text evidence="1">The sequence shown here is derived from an EMBL/GenBank/DDBJ whole genome shotgun (WGS) entry which is preliminary data.</text>
</comment>
<dbReference type="EMBL" id="BMAV01010222">
    <property type="protein sequence ID" value="GFY55160.1"/>
    <property type="molecule type" value="Genomic_DNA"/>
</dbReference>
<dbReference type="InterPro" id="IPR036397">
    <property type="entry name" value="RNaseH_sf"/>
</dbReference>
<evidence type="ECO:0000313" key="2">
    <source>
        <dbReference type="Proteomes" id="UP000886998"/>
    </source>
</evidence>
<evidence type="ECO:0000313" key="1">
    <source>
        <dbReference type="EMBL" id="GFY55160.1"/>
    </source>
</evidence>
<proteinExistence type="predicted"/>
<protein>
    <submittedName>
        <fullName evidence="1">Uncharacterized protein</fullName>
    </submittedName>
</protein>